<dbReference type="STRING" id="7574.A0A1S3ID34"/>
<name>A0A1S3ID34_LINAN</name>
<dbReference type="Proteomes" id="UP000085678">
    <property type="component" value="Unplaced"/>
</dbReference>
<accession>A0A1S3ID34</accession>
<dbReference type="RefSeq" id="XP_013396147.1">
    <property type="nucleotide sequence ID" value="XM_013540693.1"/>
</dbReference>
<reference evidence="2" key="1">
    <citation type="submission" date="2025-08" db="UniProtKB">
        <authorList>
            <consortium name="RefSeq"/>
        </authorList>
    </citation>
    <scope>IDENTIFICATION</scope>
    <source>
        <tissue evidence="2">Gonads</tissue>
    </source>
</reference>
<dbReference type="InParanoid" id="A0A1S3ID34"/>
<gene>
    <name evidence="2" type="primary">LOC106163177</name>
</gene>
<sequence>MRWQRKPSLTQHLSNLEGESQQEIGISNLYRKDEDIEPYWDMREEFSIIEAHKPLVPMFNKAQAKLPPRTEKLVMDLQDVDYEVVYEPGKNDADPDYLSRYPLPQMGGHSTEKMIRWMVKSENAVILGEIAEKTLTDPTLIKLGGRIHSLYVTMF</sequence>
<evidence type="ECO:0000313" key="2">
    <source>
        <dbReference type="RefSeq" id="XP_013396147.1"/>
    </source>
</evidence>
<protein>
    <submittedName>
        <fullName evidence="2">Uncharacterized protein LOC106163177</fullName>
    </submittedName>
</protein>
<keyword evidence="1" id="KW-1185">Reference proteome</keyword>
<organism evidence="1 2">
    <name type="scientific">Lingula anatina</name>
    <name type="common">Brachiopod</name>
    <name type="synonym">Lingula unguis</name>
    <dbReference type="NCBI Taxonomy" id="7574"/>
    <lineage>
        <taxon>Eukaryota</taxon>
        <taxon>Metazoa</taxon>
        <taxon>Spiralia</taxon>
        <taxon>Lophotrochozoa</taxon>
        <taxon>Brachiopoda</taxon>
        <taxon>Linguliformea</taxon>
        <taxon>Lingulata</taxon>
        <taxon>Lingulida</taxon>
        <taxon>Linguloidea</taxon>
        <taxon>Lingulidae</taxon>
        <taxon>Lingula</taxon>
    </lineage>
</organism>
<proteinExistence type="predicted"/>
<dbReference type="GeneID" id="106163177"/>
<dbReference type="AlphaFoldDB" id="A0A1S3ID34"/>
<dbReference type="KEGG" id="lak:106163177"/>
<evidence type="ECO:0000313" key="1">
    <source>
        <dbReference type="Proteomes" id="UP000085678"/>
    </source>
</evidence>
<dbReference type="OrthoDB" id="5951220at2759"/>